<name>A0A2C9V2J5_MANES</name>
<dbReference type="PANTHER" id="PTHR36741:SF1">
    <property type="entry name" value="OS07G0100500 PROTEIN"/>
    <property type="match status" value="1"/>
</dbReference>
<feature type="compositionally biased region" description="Basic and acidic residues" evidence="1">
    <location>
        <begin position="666"/>
        <end position="676"/>
    </location>
</feature>
<feature type="compositionally biased region" description="Basic and acidic residues" evidence="1">
    <location>
        <begin position="350"/>
        <end position="359"/>
    </location>
</feature>
<keyword evidence="3" id="KW-1185">Reference proteome</keyword>
<dbReference type="STRING" id="3983.A0A2C9V2J5"/>
<dbReference type="Gramene" id="Manes.10G017800.1.v8.1">
    <property type="protein sequence ID" value="Manes.10G017800.1.v8.1.CDS"/>
    <property type="gene ID" value="Manes.10G017800.v8.1"/>
</dbReference>
<feature type="compositionally biased region" description="Polar residues" evidence="1">
    <location>
        <begin position="287"/>
        <end position="335"/>
    </location>
</feature>
<comment type="caution">
    <text evidence="2">The sequence shown here is derived from an EMBL/GenBank/DDBJ whole genome shotgun (WGS) entry which is preliminary data.</text>
</comment>
<feature type="region of interest" description="Disordered" evidence="1">
    <location>
        <begin position="657"/>
        <end position="676"/>
    </location>
</feature>
<gene>
    <name evidence="2" type="ORF">MANES_10G017800v8</name>
</gene>
<dbReference type="OMA" id="KPQCAAI"/>
<dbReference type="EMBL" id="CM004396">
    <property type="protein sequence ID" value="OAY38479.1"/>
    <property type="molecule type" value="Genomic_DNA"/>
</dbReference>
<dbReference type="PANTHER" id="PTHR36741">
    <property type="entry name" value="OS07G0100500 PROTEIN"/>
    <property type="match status" value="1"/>
</dbReference>
<dbReference type="AlphaFoldDB" id="A0A2C9V2J5"/>
<accession>A0A2C9V2J5</accession>
<sequence>MENSRNQELGDDRPEQSSGDNFQDCSSVSRGADTSTVGSGAVSHGRSEIGLTERLANILVEDSDGDLLLQRSDREDRVLQWLQALDMQVMGACRADERLKPLLKLNASSGMAEDHLLAHLSQHFEPSEVGMLARCFCIPLVSIRVGKINKRGTLLCPTATRGNLNLTMLPTSDLRFSFIGDDGNTERLFTLSNKSQSPAVTVEEILADSSGRSLHIKIADGRDYYFWCSEKSKLLGIELVAKMKDILKSRPSIAELTGISKSRLDCFAVHLRSYLLGTRESVVCIPGSSSGTNHDLSDATSSISSKPLRSRHVGSQTLKANSSYQGSLSPRSSSFKDGPPRSFSSLKGAAAREKLKRRGDSHLSVVENLMIALPHDNDATTSNQSENEEQPVSKSYPMSASSFLESLGKLSISPSPISASHATFTSPPLVSPYYCWCPQGPTMQYPSVSPQLATSSIESPLLPPLSSLLSAARSSSLLTPTPSLSLADVPSMDFPALLPDPLIRLPIPGSQQIPTFTPLMCDPIVHIPVIDVCSSGQGYLVSAGPAMSSTIPPLHPKLVSPLIPETDSMVEKGARETLRLLISSSTQGNPQLMDVLPAMLASTDEKHGIHVTGSRGLYTGSSDVDASIETIGIGLGFVRHGDAKVLGSCDTVLEDGPSGLDGSCYDDNKTPKEGDI</sequence>
<evidence type="ECO:0000313" key="2">
    <source>
        <dbReference type="EMBL" id="OAY38479.1"/>
    </source>
</evidence>
<proteinExistence type="predicted"/>
<reference evidence="3" key="1">
    <citation type="journal article" date="2016" name="Nat. Biotechnol.">
        <title>Sequencing wild and cultivated cassava and related species reveals extensive interspecific hybridization and genetic diversity.</title>
        <authorList>
            <person name="Bredeson J.V."/>
            <person name="Lyons J.B."/>
            <person name="Prochnik S.E."/>
            <person name="Wu G.A."/>
            <person name="Ha C.M."/>
            <person name="Edsinger-Gonzales E."/>
            <person name="Grimwood J."/>
            <person name="Schmutz J."/>
            <person name="Rabbi I.Y."/>
            <person name="Egesi C."/>
            <person name="Nauluvula P."/>
            <person name="Lebot V."/>
            <person name="Ndunguru J."/>
            <person name="Mkamilo G."/>
            <person name="Bart R.S."/>
            <person name="Setter T.L."/>
            <person name="Gleadow R.M."/>
            <person name="Kulakow P."/>
            <person name="Ferguson M.E."/>
            <person name="Rounsley S."/>
            <person name="Rokhsar D.S."/>
        </authorList>
    </citation>
    <scope>NUCLEOTIDE SEQUENCE [LARGE SCALE GENOMIC DNA]</scope>
    <source>
        <strain evidence="3">cv. AM560-2</strain>
    </source>
</reference>
<feature type="region of interest" description="Disordered" evidence="1">
    <location>
        <begin position="1"/>
        <end position="43"/>
    </location>
</feature>
<feature type="region of interest" description="Disordered" evidence="1">
    <location>
        <begin position="287"/>
        <end position="359"/>
    </location>
</feature>
<dbReference type="OrthoDB" id="1921521at2759"/>
<dbReference type="Proteomes" id="UP000091857">
    <property type="component" value="Chromosome 10"/>
</dbReference>
<protein>
    <submittedName>
        <fullName evidence="2">Uncharacterized protein</fullName>
    </submittedName>
</protein>
<feature type="compositionally biased region" description="Polar residues" evidence="1">
    <location>
        <begin position="16"/>
        <end position="38"/>
    </location>
</feature>
<evidence type="ECO:0000313" key="3">
    <source>
        <dbReference type="Proteomes" id="UP000091857"/>
    </source>
</evidence>
<evidence type="ECO:0000256" key="1">
    <source>
        <dbReference type="SAM" id="MobiDB-lite"/>
    </source>
</evidence>
<organism evidence="2 3">
    <name type="scientific">Manihot esculenta</name>
    <name type="common">Cassava</name>
    <name type="synonym">Jatropha manihot</name>
    <dbReference type="NCBI Taxonomy" id="3983"/>
    <lineage>
        <taxon>Eukaryota</taxon>
        <taxon>Viridiplantae</taxon>
        <taxon>Streptophyta</taxon>
        <taxon>Embryophyta</taxon>
        <taxon>Tracheophyta</taxon>
        <taxon>Spermatophyta</taxon>
        <taxon>Magnoliopsida</taxon>
        <taxon>eudicotyledons</taxon>
        <taxon>Gunneridae</taxon>
        <taxon>Pentapetalae</taxon>
        <taxon>rosids</taxon>
        <taxon>fabids</taxon>
        <taxon>Malpighiales</taxon>
        <taxon>Euphorbiaceae</taxon>
        <taxon>Crotonoideae</taxon>
        <taxon>Manihoteae</taxon>
        <taxon>Manihot</taxon>
    </lineage>
</organism>